<evidence type="ECO:0000313" key="3">
    <source>
        <dbReference type="Proteomes" id="UP000712281"/>
    </source>
</evidence>
<evidence type="ECO:0000313" key="2">
    <source>
        <dbReference type="EMBL" id="KAF2599026.1"/>
    </source>
</evidence>
<proteinExistence type="predicted"/>
<dbReference type="Proteomes" id="UP000712281">
    <property type="component" value="Unassembled WGS sequence"/>
</dbReference>
<name>A0A8S9L0P4_BRACR</name>
<dbReference type="AlphaFoldDB" id="A0A8S9L0P4"/>
<accession>A0A8S9L0P4</accession>
<evidence type="ECO:0008006" key="4">
    <source>
        <dbReference type="Google" id="ProtNLM"/>
    </source>
</evidence>
<dbReference type="PANTHER" id="PTHR31286">
    <property type="entry name" value="GLYCINE-RICH CELL WALL STRUCTURAL PROTEIN 1.8-LIKE"/>
    <property type="match status" value="1"/>
</dbReference>
<reference evidence="2" key="1">
    <citation type="submission" date="2019-12" db="EMBL/GenBank/DDBJ databases">
        <title>Genome sequencing and annotation of Brassica cretica.</title>
        <authorList>
            <person name="Studholme D.J."/>
            <person name="Sarris P.F."/>
        </authorList>
    </citation>
    <scope>NUCLEOTIDE SEQUENCE</scope>
    <source>
        <strain evidence="2">PFS-001/15</strain>
        <strain evidence="1">PFS-102/07</strain>
        <tissue evidence="2">Leaf</tissue>
    </source>
</reference>
<gene>
    <name evidence="2" type="ORF">F2Q68_00009317</name>
    <name evidence="1" type="ORF">F2Q70_00016348</name>
</gene>
<dbReference type="EMBL" id="QGKY02001250">
    <property type="protein sequence ID" value="KAF2562137.1"/>
    <property type="molecule type" value="Genomic_DNA"/>
</dbReference>
<organism evidence="2 3">
    <name type="scientific">Brassica cretica</name>
    <name type="common">Mustard</name>
    <dbReference type="NCBI Taxonomy" id="69181"/>
    <lineage>
        <taxon>Eukaryota</taxon>
        <taxon>Viridiplantae</taxon>
        <taxon>Streptophyta</taxon>
        <taxon>Embryophyta</taxon>
        <taxon>Tracheophyta</taxon>
        <taxon>Spermatophyta</taxon>
        <taxon>Magnoliopsida</taxon>
        <taxon>eudicotyledons</taxon>
        <taxon>Gunneridae</taxon>
        <taxon>Pentapetalae</taxon>
        <taxon>rosids</taxon>
        <taxon>malvids</taxon>
        <taxon>Brassicales</taxon>
        <taxon>Brassicaceae</taxon>
        <taxon>Brassiceae</taxon>
        <taxon>Brassica</taxon>
    </lineage>
</organism>
<dbReference type="InterPro" id="IPR040256">
    <property type="entry name" value="At4g02000-like"/>
</dbReference>
<protein>
    <recommendedName>
        <fullName evidence="4">DUF4283 domain-containing protein</fullName>
    </recommendedName>
</protein>
<comment type="caution">
    <text evidence="2">The sequence shown here is derived from an EMBL/GenBank/DDBJ whole genome shotgun (WGS) entry which is preliminary data.</text>
</comment>
<evidence type="ECO:0000313" key="1">
    <source>
        <dbReference type="EMBL" id="KAF2562137.1"/>
    </source>
</evidence>
<dbReference type="EMBL" id="QGKW02000717">
    <property type="protein sequence ID" value="KAF2599026.1"/>
    <property type="molecule type" value="Genomic_DNA"/>
</dbReference>
<dbReference type="PANTHER" id="PTHR31286:SF90">
    <property type="entry name" value="DUF4283 DOMAIN-CONTAINING PROTEIN"/>
    <property type="match status" value="1"/>
</dbReference>
<sequence length="168" mass="18583">MDSIPLWAHVRGVPFDLYTREGLSLVAGLIGHPVEANEFTIRMISLDVAHLKVHAYFTKPLPPLVELLWDDGSIIPISVTYPWVPPSCTCCKQLRHLEARCPHAKWAHAKWALASLLALPWIFGGLVNLNCALPIAGSKPFKFFNYLTNHPGLLHSVISGWESSDPAG</sequence>